<dbReference type="AlphaFoldDB" id="A0A9D4KJ16"/>
<proteinExistence type="predicted"/>
<dbReference type="PANTHER" id="PTHR45985">
    <property type="match status" value="1"/>
</dbReference>
<gene>
    <name evidence="4" type="ORF">DPMN_113842</name>
</gene>
<evidence type="ECO:0000313" key="4">
    <source>
        <dbReference type="EMBL" id="KAH3840394.1"/>
    </source>
</evidence>
<dbReference type="Gene3D" id="3.20.20.370">
    <property type="entry name" value="Glycoside hydrolase/deacetylase"/>
    <property type="match status" value="2"/>
</dbReference>
<protein>
    <recommendedName>
        <fullName evidence="3">NodB homology domain-containing protein</fullName>
    </recommendedName>
</protein>
<accession>A0A9D4KJ16</accession>
<dbReference type="GO" id="GO:0016810">
    <property type="term" value="F:hydrolase activity, acting on carbon-nitrogen (but not peptide) bonds"/>
    <property type="evidence" value="ECO:0007669"/>
    <property type="project" value="InterPro"/>
</dbReference>
<feature type="chain" id="PRO_5039637681" description="NodB homology domain-containing protein" evidence="2">
    <location>
        <begin position="24"/>
        <end position="887"/>
    </location>
</feature>
<feature type="domain" description="NodB homology" evidence="3">
    <location>
        <begin position="50"/>
        <end position="174"/>
    </location>
</feature>
<comment type="caution">
    <text evidence="4">The sequence shown here is derived from an EMBL/GenBank/DDBJ whole genome shotgun (WGS) entry which is preliminary data.</text>
</comment>
<feature type="region of interest" description="Disordered" evidence="1">
    <location>
        <begin position="402"/>
        <end position="461"/>
    </location>
</feature>
<dbReference type="SUPFAM" id="SSF88713">
    <property type="entry name" value="Glycoside hydrolase/deacetylase"/>
    <property type="match status" value="2"/>
</dbReference>
<dbReference type="Proteomes" id="UP000828390">
    <property type="component" value="Unassembled WGS sequence"/>
</dbReference>
<organism evidence="4 5">
    <name type="scientific">Dreissena polymorpha</name>
    <name type="common">Zebra mussel</name>
    <name type="synonym">Mytilus polymorpha</name>
    <dbReference type="NCBI Taxonomy" id="45954"/>
    <lineage>
        <taxon>Eukaryota</taxon>
        <taxon>Metazoa</taxon>
        <taxon>Spiralia</taxon>
        <taxon>Lophotrochozoa</taxon>
        <taxon>Mollusca</taxon>
        <taxon>Bivalvia</taxon>
        <taxon>Autobranchia</taxon>
        <taxon>Heteroconchia</taxon>
        <taxon>Euheterodonta</taxon>
        <taxon>Imparidentia</taxon>
        <taxon>Neoheterodontei</taxon>
        <taxon>Myida</taxon>
        <taxon>Dreissenoidea</taxon>
        <taxon>Dreissenidae</taxon>
        <taxon>Dreissena</taxon>
    </lineage>
</organism>
<dbReference type="InterPro" id="IPR052740">
    <property type="entry name" value="CE4"/>
</dbReference>
<dbReference type="EMBL" id="JAIWYP010000004">
    <property type="protein sequence ID" value="KAH3840394.1"/>
    <property type="molecule type" value="Genomic_DNA"/>
</dbReference>
<keyword evidence="5" id="KW-1185">Reference proteome</keyword>
<feature type="compositionally biased region" description="Polar residues" evidence="1">
    <location>
        <begin position="402"/>
        <end position="416"/>
    </location>
</feature>
<dbReference type="Pfam" id="PF01522">
    <property type="entry name" value="Polysacc_deac_1"/>
    <property type="match status" value="1"/>
</dbReference>
<dbReference type="PANTHER" id="PTHR45985:SF8">
    <property type="entry name" value="CHITIN DEACETYLASE-LIKE 9, ISOFORM A"/>
    <property type="match status" value="1"/>
</dbReference>
<feature type="compositionally biased region" description="Low complexity" evidence="1">
    <location>
        <begin position="417"/>
        <end position="461"/>
    </location>
</feature>
<evidence type="ECO:0000313" key="5">
    <source>
        <dbReference type="Proteomes" id="UP000828390"/>
    </source>
</evidence>
<name>A0A9D4KJ16_DREPO</name>
<dbReference type="InterPro" id="IPR011330">
    <property type="entry name" value="Glyco_hydro/deAcase_b/a-brl"/>
</dbReference>
<dbReference type="InterPro" id="IPR002509">
    <property type="entry name" value="NODB_dom"/>
</dbReference>
<feature type="region of interest" description="Disordered" evidence="1">
    <location>
        <begin position="474"/>
        <end position="514"/>
    </location>
</feature>
<feature type="signal peptide" evidence="2">
    <location>
        <begin position="1"/>
        <end position="23"/>
    </location>
</feature>
<dbReference type="OrthoDB" id="504708at2759"/>
<keyword evidence="2" id="KW-0732">Signal</keyword>
<dbReference type="GO" id="GO:0005975">
    <property type="term" value="P:carbohydrate metabolic process"/>
    <property type="evidence" value="ECO:0007669"/>
    <property type="project" value="InterPro"/>
</dbReference>
<reference evidence="4" key="1">
    <citation type="journal article" date="2019" name="bioRxiv">
        <title>The Genome of the Zebra Mussel, Dreissena polymorpha: A Resource for Invasive Species Research.</title>
        <authorList>
            <person name="McCartney M.A."/>
            <person name="Auch B."/>
            <person name="Kono T."/>
            <person name="Mallez S."/>
            <person name="Zhang Y."/>
            <person name="Obille A."/>
            <person name="Becker A."/>
            <person name="Abrahante J.E."/>
            <person name="Garbe J."/>
            <person name="Badalamenti J.P."/>
            <person name="Herman A."/>
            <person name="Mangelson H."/>
            <person name="Liachko I."/>
            <person name="Sullivan S."/>
            <person name="Sone E.D."/>
            <person name="Koren S."/>
            <person name="Silverstein K.A.T."/>
            <person name="Beckman K.B."/>
            <person name="Gohl D.M."/>
        </authorList>
    </citation>
    <scope>NUCLEOTIDE SEQUENCE</scope>
    <source>
        <strain evidence="4">Duluth1</strain>
        <tissue evidence="4">Whole animal</tissue>
    </source>
</reference>
<evidence type="ECO:0000259" key="3">
    <source>
        <dbReference type="Pfam" id="PF01522"/>
    </source>
</evidence>
<evidence type="ECO:0000256" key="2">
    <source>
        <dbReference type="SAM" id="SignalP"/>
    </source>
</evidence>
<reference evidence="4" key="2">
    <citation type="submission" date="2020-11" db="EMBL/GenBank/DDBJ databases">
        <authorList>
            <person name="McCartney M.A."/>
            <person name="Auch B."/>
            <person name="Kono T."/>
            <person name="Mallez S."/>
            <person name="Becker A."/>
            <person name="Gohl D.M."/>
            <person name="Silverstein K.A.T."/>
            <person name="Koren S."/>
            <person name="Bechman K.B."/>
            <person name="Herman A."/>
            <person name="Abrahante J.E."/>
            <person name="Garbe J."/>
        </authorList>
    </citation>
    <scope>NUCLEOTIDE SEQUENCE</scope>
    <source>
        <strain evidence="4">Duluth1</strain>
        <tissue evidence="4">Whole animal</tissue>
    </source>
</reference>
<sequence length="887" mass="100620">MENFIAIYAVVFLVCGGFKFSFGQPCKPDCNPPDCSCPRFSYPMDRQEIPQMVYFGFDDAVNVVMSSLYDKIFTADRKNPNGCKIKMTLFVSHEYTDYKRVKQFYDQGHEIAVHSVTHSAIDTEEILRDEAGRQKENIVRLAGVPAEKITGWRSPFLKPAGDAQPVVLKELGYEYDISFTYSRTQRALPKPWPFTMQNGWPYQCGVPPCPTRAQVENFWAVPVVSVMDHKDQYPCSYIDGCVVRAGNEDEAYEYLMENFMAYYNTTRTPFGLNMHAAWFYTRYNLKAMMRFVDEIAKLDDVYVVTVQQMLDWMRNPTPMSNIHRLQSWQCPEATGPTRPAMQPIVVGEPQTSKPRFTEPESNPPLTSHIQWSPFIPLDWKTDRKIEPMTPMPLVVVNSGTRASGGNINNRQSPSIVTTERTTTTTTKPTTASQTTTTMPTTTTTAPTTAMPTTTTTTVATTTTRATTTTTMATTTTNAPSTTTTAPTTTTNAPTTTTTKPTTTSTTPTTQRTTATTTTVTAVNPIEVHLQTISHQSQSWHIVDNSDHITDIVRLGISVENAMPWWKSNLDTSKIDNQGTKCLQDLNCHLPNCFCQGNSIPNNLKPADTPQMVYVTIDGSVNTALFHRYRDFMIGKKNPNGCRVKGTIFVSMEGTRYNLLRELHLIGAELAMRGIHQHHFETTEHLEKELQEQIKVFEFLKLNASGWKTPELKSLGNEQFRLLTKYGIKYDSTLHENIPRVGTPKHWPYTLDYSYKGDCLVPECPTGKFPGLWEIPSIAFNDYRKMFPCTYIDGCMFNPPTSKNTEDFLWDNFQHNYKSNRAPFGVHLRQVWFSHPEYTENLKGLNKFIEKLVELKDVYLVSAKDVITWMENPTALKDISKTVPWDCE</sequence>
<evidence type="ECO:0000256" key="1">
    <source>
        <dbReference type="SAM" id="MobiDB-lite"/>
    </source>
</evidence>